<dbReference type="AlphaFoldDB" id="A0A1U7ZJ53"/>
<feature type="compositionally biased region" description="Basic and acidic residues" evidence="5">
    <location>
        <begin position="199"/>
        <end position="220"/>
    </location>
</feature>
<protein>
    <submittedName>
        <fullName evidence="8">Transcription factor bHLH74-like isoform X1</fullName>
    </submittedName>
</protein>
<dbReference type="KEGG" id="nnu:104591236"/>
<feature type="region of interest" description="Disordered" evidence="5">
    <location>
        <begin position="145"/>
        <end position="264"/>
    </location>
</feature>
<dbReference type="InterPro" id="IPR024097">
    <property type="entry name" value="bHLH_ZIP_TF"/>
</dbReference>
<dbReference type="PROSITE" id="PS50888">
    <property type="entry name" value="BHLH"/>
    <property type="match status" value="1"/>
</dbReference>
<keyword evidence="7" id="KW-1185">Reference proteome</keyword>
<name>A0A1U7ZJ53_NELNU</name>
<dbReference type="GO" id="GO:0003700">
    <property type="term" value="F:DNA-binding transcription factor activity"/>
    <property type="evidence" value="ECO:0000318"/>
    <property type="project" value="GO_Central"/>
</dbReference>
<feature type="compositionally biased region" description="Polar residues" evidence="5">
    <location>
        <begin position="145"/>
        <end position="165"/>
    </location>
</feature>
<feature type="domain" description="BHLH" evidence="6">
    <location>
        <begin position="277"/>
        <end position="327"/>
    </location>
</feature>
<dbReference type="CDD" id="cd18919">
    <property type="entry name" value="bHLH_AtBPE_like"/>
    <property type="match status" value="1"/>
</dbReference>
<evidence type="ECO:0000256" key="1">
    <source>
        <dbReference type="ARBA" id="ARBA00004123"/>
    </source>
</evidence>
<dbReference type="GO" id="GO:0046983">
    <property type="term" value="F:protein dimerization activity"/>
    <property type="evidence" value="ECO:0007669"/>
    <property type="project" value="InterPro"/>
</dbReference>
<keyword evidence="2" id="KW-0805">Transcription regulation</keyword>
<dbReference type="GeneID" id="104591236"/>
<keyword evidence="4" id="KW-0539">Nucleus</keyword>
<evidence type="ECO:0000313" key="7">
    <source>
        <dbReference type="Proteomes" id="UP000189703"/>
    </source>
</evidence>
<evidence type="ECO:0000259" key="6">
    <source>
        <dbReference type="PROSITE" id="PS50888"/>
    </source>
</evidence>
<reference evidence="8" key="1">
    <citation type="submission" date="2025-08" db="UniProtKB">
        <authorList>
            <consortium name="RefSeq"/>
        </authorList>
    </citation>
    <scope>IDENTIFICATION</scope>
</reference>
<dbReference type="SMART" id="SM00353">
    <property type="entry name" value="HLH"/>
    <property type="match status" value="1"/>
</dbReference>
<evidence type="ECO:0000256" key="5">
    <source>
        <dbReference type="SAM" id="MobiDB-lite"/>
    </source>
</evidence>
<dbReference type="InParanoid" id="A0A1U7ZJ53"/>
<organism evidence="7 8">
    <name type="scientific">Nelumbo nucifera</name>
    <name type="common">Sacred lotus</name>
    <dbReference type="NCBI Taxonomy" id="4432"/>
    <lineage>
        <taxon>Eukaryota</taxon>
        <taxon>Viridiplantae</taxon>
        <taxon>Streptophyta</taxon>
        <taxon>Embryophyta</taxon>
        <taxon>Tracheophyta</taxon>
        <taxon>Spermatophyta</taxon>
        <taxon>Magnoliopsida</taxon>
        <taxon>Proteales</taxon>
        <taxon>Nelumbonaceae</taxon>
        <taxon>Nelumbo</taxon>
    </lineage>
</organism>
<dbReference type="Proteomes" id="UP000189703">
    <property type="component" value="Unplaced"/>
</dbReference>
<dbReference type="PANTHER" id="PTHR12565:SF184">
    <property type="entry name" value="BHLH TRANSCRIPTION FACTOR"/>
    <property type="match status" value="1"/>
</dbReference>
<dbReference type="FunCoup" id="A0A1U7ZJ53">
    <property type="interactions" value="657"/>
</dbReference>
<dbReference type="PANTHER" id="PTHR12565">
    <property type="entry name" value="STEROL REGULATORY ELEMENT-BINDING PROTEIN"/>
    <property type="match status" value="1"/>
</dbReference>
<dbReference type="SUPFAM" id="SSF47459">
    <property type="entry name" value="HLH, helix-loop-helix DNA-binding domain"/>
    <property type="match status" value="1"/>
</dbReference>
<dbReference type="Gene3D" id="4.10.280.10">
    <property type="entry name" value="Helix-loop-helix DNA-binding domain"/>
    <property type="match status" value="1"/>
</dbReference>
<gene>
    <name evidence="8" type="primary">LOC104591236</name>
</gene>
<dbReference type="InterPro" id="IPR036638">
    <property type="entry name" value="HLH_DNA-bd_sf"/>
</dbReference>
<dbReference type="InterPro" id="IPR011598">
    <property type="entry name" value="bHLH_dom"/>
</dbReference>
<feature type="compositionally biased region" description="Basic and acidic residues" evidence="5">
    <location>
        <begin position="228"/>
        <end position="239"/>
    </location>
</feature>
<dbReference type="GO" id="GO:0005634">
    <property type="term" value="C:nucleus"/>
    <property type="evidence" value="ECO:0000318"/>
    <property type="project" value="GO_Central"/>
</dbReference>
<dbReference type="RefSeq" id="XP_010248334.1">
    <property type="nucleotide sequence ID" value="XM_010250032.1"/>
</dbReference>
<evidence type="ECO:0000256" key="2">
    <source>
        <dbReference type="ARBA" id="ARBA00023015"/>
    </source>
</evidence>
<sequence length="467" mass="50967">MGAGDNGNLGFQQRGGSLLNYPSSGMMYMPEKVVGMTMSTMPMCKPSNLVDSSFGSAWDPFVSQAQNVEFQASSMASRQIVTSHYGVGSLENQEISTDPRLVQFPSDANLVNLVPKLPCFGSGSFSDVVSSFGLPPCGQIVNSECPSDCPSSNKENGTEITSTSPRDGVHATVFQEDHHHILDEGTGGPSPNGKKRKRVPESHSQLDPRQSEIEPQREVSQEILVGPKEQDDKKQKKEQNAGTNSRCKLTGKQAKDQSQNGEGPKEDYIHVRARRGQATNSHSLAERVRREKISERMRYLQDLVPGCNKITGKAVMLDEIINYVQSLQRQVEQSQEYSLTMVAADAKTQADHCKFLSMKLATVNPEINIDIEQILSKDVSKTEILHSRGGSSGILGFAPAMSSSLPQQHITQPDGAFLIQGSNPQLTTMSQAPSAWEDELQNVMQLGFVPNPTVDNLGQNGCMKVEL</sequence>
<dbReference type="eggNOG" id="ENOG502QRH8">
    <property type="taxonomic scope" value="Eukaryota"/>
</dbReference>
<accession>A0A1U7ZJ53</accession>
<evidence type="ECO:0000256" key="4">
    <source>
        <dbReference type="ARBA" id="ARBA00023242"/>
    </source>
</evidence>
<evidence type="ECO:0000256" key="3">
    <source>
        <dbReference type="ARBA" id="ARBA00023163"/>
    </source>
</evidence>
<dbReference type="Pfam" id="PF00010">
    <property type="entry name" value="HLH"/>
    <property type="match status" value="1"/>
</dbReference>
<dbReference type="OrthoDB" id="1609391at2759"/>
<dbReference type="OMA" id="QYRGEMS"/>
<comment type="subcellular location">
    <subcellularLocation>
        <location evidence="1">Nucleus</location>
    </subcellularLocation>
</comment>
<keyword evidence="3" id="KW-0804">Transcription</keyword>
<proteinExistence type="predicted"/>
<evidence type="ECO:0000313" key="8">
    <source>
        <dbReference type="RefSeq" id="XP_010248334.1"/>
    </source>
</evidence>